<feature type="transmembrane region" description="Helical" evidence="2">
    <location>
        <begin position="153"/>
        <end position="172"/>
    </location>
</feature>
<name>A0A7W7R4Y8_KITKI</name>
<evidence type="ECO:0000313" key="3">
    <source>
        <dbReference type="EMBL" id="MBB4925268.1"/>
    </source>
</evidence>
<sequence length="520" mass="53173">MAVCTSCGVASSAGAGECLNCGRPLPSSPPSPEPSEALITLDDELRGGFGEPEGGPGAEFESGAVRGIGGWREWWPAIRAVLPAAAVLPLVSLVLQLGVPRLLSLQDLDLSFGARFTAALSLATAAFGAPWRYVIATGAGPGLNSSHDVLRVWPMSLTLAWAVALWFGLRAARRAHIARTGRPVDRAELALEVGRTALVAAGATALIGLLARSDWTGRQLPSPGSVYGGIVAPFVFHFTAAAQWLPAALGSALLAALLALAAHGGALLRSAAERTRWLRDWWLAARACGQALTVTLALTSAAGFAVVAVQGGTTAALVSLAVLPNLGLLLLGFGSGAGIGLARHSDVFPVPAPEPPQASLFDLRSLGAEWRMTALAAVAAAVVLAWAARRNRLDRAGRLRLALSYAVLLSALMLLAGAAFSEHLPNQMGGTVLAGRGFTVGLSFGLGVGGVLLANLLWAAVGALLLPAIPVADRAPVPLGPVPSGPAQPQQATVPQQPSAPPQPVLPPSTEVLGWDDGRG</sequence>
<keyword evidence="2" id="KW-1133">Transmembrane helix</keyword>
<evidence type="ECO:0000256" key="1">
    <source>
        <dbReference type="SAM" id="MobiDB-lite"/>
    </source>
</evidence>
<feature type="transmembrane region" description="Helical" evidence="2">
    <location>
        <begin position="112"/>
        <end position="133"/>
    </location>
</feature>
<feature type="transmembrane region" description="Helical" evidence="2">
    <location>
        <begin position="401"/>
        <end position="420"/>
    </location>
</feature>
<proteinExistence type="predicted"/>
<feature type="transmembrane region" description="Helical" evidence="2">
    <location>
        <begin position="224"/>
        <end position="245"/>
    </location>
</feature>
<protein>
    <submittedName>
        <fullName evidence="3">Uncharacterized protein</fullName>
    </submittedName>
</protein>
<feature type="transmembrane region" description="Helical" evidence="2">
    <location>
        <begin position="291"/>
        <end position="309"/>
    </location>
</feature>
<dbReference type="AlphaFoldDB" id="A0A7W7R4Y8"/>
<keyword evidence="2" id="KW-0472">Membrane</keyword>
<feature type="transmembrane region" description="Helical" evidence="2">
    <location>
        <begin position="80"/>
        <end position="100"/>
    </location>
</feature>
<comment type="caution">
    <text evidence="3">The sequence shown here is derived from an EMBL/GenBank/DDBJ whole genome shotgun (WGS) entry which is preliminary data.</text>
</comment>
<evidence type="ECO:0000313" key="4">
    <source>
        <dbReference type="Proteomes" id="UP000540506"/>
    </source>
</evidence>
<feature type="transmembrane region" description="Helical" evidence="2">
    <location>
        <begin position="193"/>
        <end position="212"/>
    </location>
</feature>
<reference evidence="3 4" key="1">
    <citation type="submission" date="2020-08" db="EMBL/GenBank/DDBJ databases">
        <title>Sequencing the genomes of 1000 actinobacteria strains.</title>
        <authorList>
            <person name="Klenk H.-P."/>
        </authorList>
    </citation>
    <scope>NUCLEOTIDE SEQUENCE [LARGE SCALE GENOMIC DNA]</scope>
    <source>
        <strain evidence="3 4">DSM 41654</strain>
    </source>
</reference>
<feature type="compositionally biased region" description="Pro residues" evidence="1">
    <location>
        <begin position="498"/>
        <end position="507"/>
    </location>
</feature>
<feature type="transmembrane region" description="Helical" evidence="2">
    <location>
        <begin position="440"/>
        <end position="466"/>
    </location>
</feature>
<feature type="transmembrane region" description="Helical" evidence="2">
    <location>
        <begin position="370"/>
        <end position="389"/>
    </location>
</feature>
<gene>
    <name evidence="3" type="ORF">FHR34_004261</name>
</gene>
<organism evidence="3 4">
    <name type="scientific">Kitasatospora kifunensis</name>
    <name type="common">Streptomyces kifunensis</name>
    <dbReference type="NCBI Taxonomy" id="58351"/>
    <lineage>
        <taxon>Bacteria</taxon>
        <taxon>Bacillati</taxon>
        <taxon>Actinomycetota</taxon>
        <taxon>Actinomycetes</taxon>
        <taxon>Kitasatosporales</taxon>
        <taxon>Streptomycetaceae</taxon>
        <taxon>Kitasatospora</taxon>
    </lineage>
</organism>
<accession>A0A7W7R4Y8</accession>
<feature type="transmembrane region" description="Helical" evidence="2">
    <location>
        <begin position="252"/>
        <end position="271"/>
    </location>
</feature>
<feature type="region of interest" description="Disordered" evidence="1">
    <location>
        <begin position="480"/>
        <end position="520"/>
    </location>
</feature>
<dbReference type="RefSeq" id="WP_184937327.1">
    <property type="nucleotide sequence ID" value="NZ_JACHJV010000001.1"/>
</dbReference>
<keyword evidence="4" id="KW-1185">Reference proteome</keyword>
<dbReference type="Proteomes" id="UP000540506">
    <property type="component" value="Unassembled WGS sequence"/>
</dbReference>
<evidence type="ECO:0000256" key="2">
    <source>
        <dbReference type="SAM" id="Phobius"/>
    </source>
</evidence>
<feature type="transmembrane region" description="Helical" evidence="2">
    <location>
        <begin position="316"/>
        <end position="341"/>
    </location>
</feature>
<dbReference type="EMBL" id="JACHJV010000001">
    <property type="protein sequence ID" value="MBB4925268.1"/>
    <property type="molecule type" value="Genomic_DNA"/>
</dbReference>
<feature type="compositionally biased region" description="Low complexity" evidence="1">
    <location>
        <begin position="487"/>
        <end position="497"/>
    </location>
</feature>
<keyword evidence="2" id="KW-0812">Transmembrane</keyword>